<gene>
    <name evidence="5" type="ORF">K0625_16155</name>
</gene>
<dbReference type="Gene3D" id="3.10.560.10">
    <property type="entry name" value="Outer membrane lipoprotein wza domain like"/>
    <property type="match status" value="5"/>
</dbReference>
<dbReference type="Gene3D" id="3.30.1950.10">
    <property type="entry name" value="wza like domain"/>
    <property type="match status" value="1"/>
</dbReference>
<feature type="domain" description="Soluble ligand binding" evidence="4">
    <location>
        <begin position="680"/>
        <end position="719"/>
    </location>
</feature>
<accession>A0ABS7E6H3</accession>
<evidence type="ECO:0000256" key="1">
    <source>
        <dbReference type="ARBA" id="ARBA00022729"/>
    </source>
</evidence>
<feature type="domain" description="Soluble ligand binding" evidence="4">
    <location>
        <begin position="585"/>
        <end position="628"/>
    </location>
</feature>
<dbReference type="InterPro" id="IPR019554">
    <property type="entry name" value="Soluble_ligand-bd"/>
</dbReference>
<dbReference type="Pfam" id="PF10531">
    <property type="entry name" value="SLBB"/>
    <property type="match status" value="5"/>
</dbReference>
<reference evidence="5 6" key="1">
    <citation type="submission" date="2021-07" db="EMBL/GenBank/DDBJ databases">
        <title>Shewanella sp. nov, isolated from SCS.</title>
        <authorList>
            <person name="Cao W.R."/>
        </authorList>
    </citation>
    <scope>NUCLEOTIDE SEQUENCE [LARGE SCALE GENOMIC DNA]</scope>
    <source>
        <strain evidence="5 6">NR704-98</strain>
    </source>
</reference>
<feature type="domain" description="Polysaccharide export protein N-terminal" evidence="3">
    <location>
        <begin position="130"/>
        <end position="197"/>
    </location>
</feature>
<feature type="signal peptide" evidence="2">
    <location>
        <begin position="1"/>
        <end position="25"/>
    </location>
</feature>
<evidence type="ECO:0000256" key="2">
    <source>
        <dbReference type="SAM" id="SignalP"/>
    </source>
</evidence>
<feature type="chain" id="PRO_5046667661" evidence="2">
    <location>
        <begin position="26"/>
        <end position="915"/>
    </location>
</feature>
<feature type="domain" description="Soluble ligand binding" evidence="4">
    <location>
        <begin position="811"/>
        <end position="859"/>
    </location>
</feature>
<dbReference type="PANTHER" id="PTHR33619:SF3">
    <property type="entry name" value="POLYSACCHARIDE EXPORT PROTEIN GFCE-RELATED"/>
    <property type="match status" value="1"/>
</dbReference>
<keyword evidence="6" id="KW-1185">Reference proteome</keyword>
<organism evidence="5 6">
    <name type="scientific">Shewanella nanhaiensis</name>
    <dbReference type="NCBI Taxonomy" id="2864872"/>
    <lineage>
        <taxon>Bacteria</taxon>
        <taxon>Pseudomonadati</taxon>
        <taxon>Pseudomonadota</taxon>
        <taxon>Gammaproteobacteria</taxon>
        <taxon>Alteromonadales</taxon>
        <taxon>Shewanellaceae</taxon>
        <taxon>Shewanella</taxon>
    </lineage>
</organism>
<name>A0ABS7E6H3_9GAMM</name>
<evidence type="ECO:0000259" key="4">
    <source>
        <dbReference type="Pfam" id="PF10531"/>
    </source>
</evidence>
<dbReference type="Pfam" id="PF02563">
    <property type="entry name" value="Poly_export"/>
    <property type="match status" value="1"/>
</dbReference>
<keyword evidence="1 2" id="KW-0732">Signal</keyword>
<dbReference type="EMBL" id="JAHZST010000012">
    <property type="protein sequence ID" value="MBW8185194.1"/>
    <property type="molecule type" value="Genomic_DNA"/>
</dbReference>
<feature type="domain" description="Soluble ligand binding" evidence="4">
    <location>
        <begin position="212"/>
        <end position="261"/>
    </location>
</feature>
<proteinExistence type="predicted"/>
<comment type="caution">
    <text evidence="5">The sequence shown here is derived from an EMBL/GenBank/DDBJ whole genome shotgun (WGS) entry which is preliminary data.</text>
</comment>
<dbReference type="RefSeq" id="WP_220110634.1">
    <property type="nucleotide sequence ID" value="NZ_JAHZST010000012.1"/>
</dbReference>
<evidence type="ECO:0000313" key="6">
    <source>
        <dbReference type="Proteomes" id="UP001195963"/>
    </source>
</evidence>
<evidence type="ECO:0000259" key="3">
    <source>
        <dbReference type="Pfam" id="PF02563"/>
    </source>
</evidence>
<dbReference type="InterPro" id="IPR049712">
    <property type="entry name" value="Poly_export"/>
</dbReference>
<sequence>MLHKTKKIIIAGISALVLLGTQAQAAMPSPQMIEQFKNLPASEQQRLAKQYGIDPSMLGGGASSQQQLENPTLVNERQNFDRNGQPVYKQNKEEEELDFDEDKAKTELKRFGYDLFRGEPTTFAPVSDVPVPSEYLVGPGDNIKVQLYGKDNKEYDLVINREGEIQFPELGPISVNGLNFAELRKTLTSRISQQMIGIESNITMGKLRSIRIFVAGDAYKPGSYTVSSLSTITQALFVSGGVNEIGSLRNIQLKRNGKLIGTMDLYDLLMRGDASSDLMLRSGDVVFIPSVGGLVSVTGEVRRPAIYELKHRETLADVLSMAAGLKSGAYPRSSSIERFNSNGLKTVKNVDLTSAQGQKVKALAGDVVRVKSASNQFEDAITVVGAVVRPGKYQWYQGQKISDLVPSIWGDLSASADLDYGIIVREVNEYGDIEVHQFEPGKAISQKVATDDLLLNARDKVIFFNFSDKSQNRYELNKLVKERVLKVTELAGDSLVGNDLFKAGFAQLQQKGLTERSEIGGVVIAKEADDNEQQAIIGEVNKMLINLFDDKDLIKLSSAMNRSELLYPVVMKLTTQGRSGKEVKVVAVNGKVRHSGIYPLAVNARVDDLIKAGGGLQEGAYTARAELTSTLIDSQGSSIQHQNIDLKAAIQGDEAVNAKLKGRDILTVMTTPDWQENKSVEIRGEVKFPGMYNIRRGETLKDVLNRAGGFTEFAYLPSAVFVRESVRQQEQLEIKKLADQLRRDIATRGVSKDGNVVNYSDAQMMLTDLENIKAVGRLVVDLSAISVGIEQADLQLEDSDILYVPSTKQTIAVMGEVQHAATHRFKKGLTLDQYLAMSGGERERADGDRTYVIKANGSVLLPSRSIWFSSEDSLQPGDTIIVPLDTEYKDNLTLWTQVTSIIYNTAVAFATVANL</sequence>
<dbReference type="InterPro" id="IPR003715">
    <property type="entry name" value="Poly_export_N"/>
</dbReference>
<dbReference type="PANTHER" id="PTHR33619">
    <property type="entry name" value="POLYSACCHARIDE EXPORT PROTEIN GFCE-RELATED"/>
    <property type="match status" value="1"/>
</dbReference>
<dbReference type="Proteomes" id="UP001195963">
    <property type="component" value="Unassembled WGS sequence"/>
</dbReference>
<evidence type="ECO:0000313" key="5">
    <source>
        <dbReference type="EMBL" id="MBW8185194.1"/>
    </source>
</evidence>
<protein>
    <submittedName>
        <fullName evidence="5">SLBB domain-containing protein</fullName>
    </submittedName>
</protein>
<feature type="domain" description="Soluble ligand binding" evidence="4">
    <location>
        <begin position="295"/>
        <end position="343"/>
    </location>
</feature>